<comment type="similarity">
    <text evidence="1">Belongs to the NAPRTase family.</text>
</comment>
<dbReference type="InterPro" id="IPR013785">
    <property type="entry name" value="Aldolase_TIM"/>
</dbReference>
<evidence type="ECO:0000313" key="12">
    <source>
        <dbReference type="Proteomes" id="UP000304203"/>
    </source>
</evidence>
<evidence type="ECO:0000256" key="3">
    <source>
        <dbReference type="ARBA" id="ARBA00022676"/>
    </source>
</evidence>
<dbReference type="EC" id="2.4.2.12" evidence="6"/>
<dbReference type="SUPFAM" id="SSF51690">
    <property type="entry name" value="Nicotinate/Quinolinate PRTase C-terminal domain-like"/>
    <property type="match status" value="1"/>
</dbReference>
<dbReference type="PANTHER" id="PTHR43816">
    <property type="entry name" value="NICOTINAMIDE PHOSPHORIBOSYLTRANSFERASE"/>
    <property type="match status" value="1"/>
</dbReference>
<dbReference type="PANTHER" id="PTHR43816:SF1">
    <property type="entry name" value="NICOTINAMIDE PHOSPHORIBOSYLTRANSFERASE"/>
    <property type="match status" value="1"/>
</dbReference>
<gene>
    <name evidence="11" type="ORF">Barba19A_gp033</name>
</gene>
<dbReference type="GO" id="GO:0009435">
    <property type="term" value="P:NAD+ biosynthetic process"/>
    <property type="evidence" value="ECO:0007669"/>
    <property type="project" value="InterPro"/>
</dbReference>
<dbReference type="Pfam" id="PF18127">
    <property type="entry name" value="NAMPT_N"/>
    <property type="match status" value="1"/>
</dbReference>
<dbReference type="GO" id="GO:0047280">
    <property type="term" value="F:nicotinamide phosphoribosyltransferase activity"/>
    <property type="evidence" value="ECO:0007669"/>
    <property type="project" value="UniProtKB-EC"/>
</dbReference>
<comment type="pathway">
    <text evidence="5">Cofactor biosynthesis; NAD(+) biosynthesis; nicotinamide D-ribonucleotide from 5-phospho-alpha-D-ribose 1-diphosphate and nicotinamide: step 1/1.</text>
</comment>
<keyword evidence="12" id="KW-1185">Reference proteome</keyword>
<organism evidence="11 12">
    <name type="scientific">Rheinheimera phage vB_RspM_Barba19A</name>
    <dbReference type="NCBI Taxonomy" id="2565658"/>
    <lineage>
        <taxon>Viruses</taxon>
        <taxon>Duplodnaviria</taxon>
        <taxon>Heunggongvirae</taxon>
        <taxon>Uroviricota</taxon>
        <taxon>Caudoviricetes</taxon>
        <taxon>Barbavirus</taxon>
        <taxon>Barbavirus barba19A</taxon>
    </lineage>
</organism>
<evidence type="ECO:0000256" key="4">
    <source>
        <dbReference type="ARBA" id="ARBA00022679"/>
    </source>
</evidence>
<accession>A0A4P8N4Q7</accession>
<evidence type="ECO:0000259" key="9">
    <source>
        <dbReference type="Pfam" id="PF04095"/>
    </source>
</evidence>
<dbReference type="Pfam" id="PF04095">
    <property type="entry name" value="NAPRTase"/>
    <property type="match status" value="1"/>
</dbReference>
<dbReference type="Proteomes" id="UP000304203">
    <property type="component" value="Segment"/>
</dbReference>
<feature type="domain" description="Nicotinate/nicotinamide phosphoribosyltransferase" evidence="9">
    <location>
        <begin position="184"/>
        <end position="451"/>
    </location>
</feature>
<evidence type="ECO:0000256" key="5">
    <source>
        <dbReference type="ARBA" id="ARBA00035007"/>
    </source>
</evidence>
<evidence type="ECO:0000313" key="11">
    <source>
        <dbReference type="EMBL" id="QCQ61873.1"/>
    </source>
</evidence>
<keyword evidence="4 11" id="KW-0808">Transferase</keyword>
<reference evidence="11 12" key="1">
    <citation type="submission" date="2019-03" db="EMBL/GenBank/DDBJ databases">
        <title>Genomic and seasonal variations among aquatic phages infecting the Baltic Sea Gammaproteobacteria Rheinheimera sp. bal341.</title>
        <authorList>
            <person name="Nilsson E."/>
            <person name="Li K."/>
            <person name="Fridlund J."/>
            <person name="Sulcius S."/>
            <person name="Bunse C."/>
            <person name="Karlsson C.M.G."/>
            <person name="Lindh M."/>
            <person name="Lundin D."/>
            <person name="Pinhassi J."/>
            <person name="Holmfeldt K."/>
        </authorList>
    </citation>
    <scope>NUCLEOTIDE SEQUENCE [LARGE SCALE GENOMIC DNA]</scope>
</reference>
<comment type="catalytic activity">
    <reaction evidence="8">
        <text>beta-nicotinamide D-ribonucleotide + diphosphate = 5-phospho-alpha-D-ribose 1-diphosphate + nicotinamide + H(+)</text>
        <dbReference type="Rhea" id="RHEA:16149"/>
        <dbReference type="ChEBI" id="CHEBI:14649"/>
        <dbReference type="ChEBI" id="CHEBI:15378"/>
        <dbReference type="ChEBI" id="CHEBI:17154"/>
        <dbReference type="ChEBI" id="CHEBI:33019"/>
        <dbReference type="ChEBI" id="CHEBI:58017"/>
        <dbReference type="EC" id="2.4.2.12"/>
    </reaction>
    <physiologicalReaction direction="right-to-left" evidence="8">
        <dbReference type="Rhea" id="RHEA:16151"/>
    </physiologicalReaction>
</comment>
<evidence type="ECO:0000259" key="10">
    <source>
        <dbReference type="Pfam" id="PF18127"/>
    </source>
</evidence>
<proteinExistence type="inferred from homology"/>
<dbReference type="Gene3D" id="3.20.20.70">
    <property type="entry name" value="Aldolase class I"/>
    <property type="match status" value="1"/>
</dbReference>
<dbReference type="NCBIfam" id="NF006629">
    <property type="entry name" value="PRK09198.1"/>
    <property type="match status" value="1"/>
</dbReference>
<dbReference type="EMBL" id="MK719730">
    <property type="protein sequence ID" value="QCQ61873.1"/>
    <property type="molecule type" value="Genomic_DNA"/>
</dbReference>
<protein>
    <recommendedName>
        <fullName evidence="7">Nicotinamide phosphoribosyltransferase</fullName>
        <ecNumber evidence="6">2.4.2.12</ecNumber>
    </recommendedName>
</protein>
<evidence type="ECO:0000256" key="2">
    <source>
        <dbReference type="ARBA" id="ARBA00022642"/>
    </source>
</evidence>
<dbReference type="InterPro" id="IPR041525">
    <property type="entry name" value="N/Namide_PRibTrfase"/>
</dbReference>
<evidence type="ECO:0000256" key="8">
    <source>
        <dbReference type="ARBA" id="ARBA00047835"/>
    </source>
</evidence>
<evidence type="ECO:0000256" key="6">
    <source>
        <dbReference type="ARBA" id="ARBA00035024"/>
    </source>
</evidence>
<evidence type="ECO:0000256" key="1">
    <source>
        <dbReference type="ARBA" id="ARBA00010897"/>
    </source>
</evidence>
<keyword evidence="2" id="KW-0662">Pyridine nucleotide biosynthesis</keyword>
<evidence type="ECO:0000256" key="7">
    <source>
        <dbReference type="ARBA" id="ARBA00035036"/>
    </source>
</evidence>
<dbReference type="InterPro" id="IPR016471">
    <property type="entry name" value="Nicotinamide_PRibTrfase"/>
</dbReference>
<dbReference type="InterPro" id="IPR036068">
    <property type="entry name" value="Nicotinate_pribotase-like_C"/>
</dbReference>
<dbReference type="PIRSF" id="PIRSF005943">
    <property type="entry name" value="NMPRT"/>
    <property type="match status" value="1"/>
</dbReference>
<sequence>MNPLFLTDSYKLSHKGFMTEGTESIYSNMTPRSSKYLPVNHEDFDDKIVWFGLQAVLKQMHNLWDKEFFSRNKEEVLAETKRLFDAYLGVGAVGMDHFAELHDLGYLPIQVKSLPEGSRVDIKVPFFTIRNTDNRFAWLTNYLETYLSAQLWKPATVATIIREYRKLTNDWATKTTGSTDGTQFQIHGFEFRGMSGWEDAAACAAGFLLSSNGTDTIPALPYLEKYYGVDITKEFIATSVPASEHSLASTGIAVNGELETYRKWITQDYPTGIVSIIADTLDFFRVVTEFATELKDDILNRQVNEIGLAKVVFRPDSGCPVKVLCGDIDAPKGSPEYKGAVECLWEVFGGTENELGFKHLHERVGLIYGDSITLERAKEIFKRLASKGFASTNVVFGVGSFTSQYLSRDSAGMAVKATAAIVDGKLYELSKDPKTDDGMKKSAKGLLRVEKEGNNFILHDQQSFEQEQEGLLEVVYSSGNFYKEETFSTIRDRLWS</sequence>
<feature type="domain" description="Nicotinamide phosphoribosyltransferase N-terminal" evidence="10">
    <location>
        <begin position="4"/>
        <end position="110"/>
    </location>
</feature>
<dbReference type="InterPro" id="IPR041529">
    <property type="entry name" value="DUF5598"/>
</dbReference>
<name>A0A4P8N4Q7_9CAUD</name>
<keyword evidence="3 11" id="KW-0328">Glycosyltransferase</keyword>